<feature type="domain" description="Protein kinase" evidence="2">
    <location>
        <begin position="1"/>
        <end position="191"/>
    </location>
</feature>
<dbReference type="GO" id="GO:0005524">
    <property type="term" value="F:ATP binding"/>
    <property type="evidence" value="ECO:0007669"/>
    <property type="project" value="InterPro"/>
</dbReference>
<sequence length="191" mass="20879">MWLFAAITIGSEFNLIFELAKMNLEEVLEESAGRFTLCDLIGEPCNLASALAFLHEGMDPPLVVCFMDLKPENILVVFEGPNMTGVGTWKISDFGVSMVSMPPSPPLDAPVKSFSFREPRRGQGPYQPPEANNEGKMGPKSDVWSLGCILVRLLAYGIAGPSGMKELDAKRGQSDNGIDRYQHITSIELSL</sequence>
<dbReference type="Proteomes" id="UP000054771">
    <property type="component" value="Unassembled WGS sequence"/>
</dbReference>
<gene>
    <name evidence="3" type="ORF">ASPCAL04393</name>
</gene>
<protein>
    <recommendedName>
        <fullName evidence="2">Protein kinase domain-containing protein</fullName>
    </recommendedName>
</protein>
<organism evidence="3 4">
    <name type="scientific">Aspergillus calidoustus</name>
    <dbReference type="NCBI Taxonomy" id="454130"/>
    <lineage>
        <taxon>Eukaryota</taxon>
        <taxon>Fungi</taxon>
        <taxon>Dikarya</taxon>
        <taxon>Ascomycota</taxon>
        <taxon>Pezizomycotina</taxon>
        <taxon>Eurotiomycetes</taxon>
        <taxon>Eurotiomycetidae</taxon>
        <taxon>Eurotiales</taxon>
        <taxon>Aspergillaceae</taxon>
        <taxon>Aspergillus</taxon>
        <taxon>Aspergillus subgen. Nidulantes</taxon>
    </lineage>
</organism>
<reference evidence="4" key="1">
    <citation type="journal article" date="2016" name="Genome Announc.">
        <title>Draft genome sequences of fungus Aspergillus calidoustus.</title>
        <authorList>
            <person name="Horn F."/>
            <person name="Linde J."/>
            <person name="Mattern D.J."/>
            <person name="Walther G."/>
            <person name="Guthke R."/>
            <person name="Scherlach K."/>
            <person name="Martin K."/>
            <person name="Brakhage A.A."/>
            <person name="Petzke L."/>
            <person name="Valiante V."/>
        </authorList>
    </citation>
    <scope>NUCLEOTIDE SEQUENCE [LARGE SCALE GENOMIC DNA]</scope>
    <source>
        <strain evidence="4">SF006504</strain>
    </source>
</reference>
<dbReference type="InterPro" id="IPR000719">
    <property type="entry name" value="Prot_kinase_dom"/>
</dbReference>
<dbReference type="OrthoDB" id="5986190at2759"/>
<feature type="region of interest" description="Disordered" evidence="1">
    <location>
        <begin position="110"/>
        <end position="138"/>
    </location>
</feature>
<dbReference type="PANTHER" id="PTHR48011">
    <property type="entry name" value="CCR4-NOT TRANSCRIPTIONAL COMPLEX SUBUNIT CAF120-RELATED"/>
    <property type="match status" value="1"/>
</dbReference>
<dbReference type="EMBL" id="CDMC01000003">
    <property type="protein sequence ID" value="CEL03236.1"/>
    <property type="molecule type" value="Genomic_DNA"/>
</dbReference>
<dbReference type="PROSITE" id="PS50011">
    <property type="entry name" value="PROTEIN_KINASE_DOM"/>
    <property type="match status" value="1"/>
</dbReference>
<evidence type="ECO:0000259" key="2">
    <source>
        <dbReference type="PROSITE" id="PS50011"/>
    </source>
</evidence>
<dbReference type="STRING" id="454130.A0A0U5GR30"/>
<dbReference type="GO" id="GO:0004672">
    <property type="term" value="F:protein kinase activity"/>
    <property type="evidence" value="ECO:0007669"/>
    <property type="project" value="InterPro"/>
</dbReference>
<dbReference type="Gene3D" id="1.10.510.10">
    <property type="entry name" value="Transferase(Phosphotransferase) domain 1"/>
    <property type="match status" value="1"/>
</dbReference>
<dbReference type="AlphaFoldDB" id="A0A0U5GR30"/>
<dbReference type="InterPro" id="IPR011009">
    <property type="entry name" value="Kinase-like_dom_sf"/>
</dbReference>
<dbReference type="InterPro" id="IPR052751">
    <property type="entry name" value="Plant_MAPKKK"/>
</dbReference>
<name>A0A0U5GR30_ASPCI</name>
<dbReference type="PANTHER" id="PTHR48011:SF51">
    <property type="entry name" value="PROTEIN KINASE SUPERFAMILY PROTEIN"/>
    <property type="match status" value="1"/>
</dbReference>
<evidence type="ECO:0000256" key="1">
    <source>
        <dbReference type="SAM" id="MobiDB-lite"/>
    </source>
</evidence>
<dbReference type="Pfam" id="PF00069">
    <property type="entry name" value="Pkinase"/>
    <property type="match status" value="1"/>
</dbReference>
<accession>A0A0U5GR30</accession>
<dbReference type="SUPFAM" id="SSF56112">
    <property type="entry name" value="Protein kinase-like (PK-like)"/>
    <property type="match status" value="1"/>
</dbReference>
<keyword evidence="4" id="KW-1185">Reference proteome</keyword>
<evidence type="ECO:0000313" key="4">
    <source>
        <dbReference type="Proteomes" id="UP000054771"/>
    </source>
</evidence>
<proteinExistence type="predicted"/>
<evidence type="ECO:0000313" key="3">
    <source>
        <dbReference type="EMBL" id="CEL03236.1"/>
    </source>
</evidence>
<dbReference type="GO" id="GO:0007165">
    <property type="term" value="P:signal transduction"/>
    <property type="evidence" value="ECO:0007669"/>
    <property type="project" value="TreeGrafter"/>
</dbReference>